<feature type="region of interest" description="Disordered" evidence="1">
    <location>
        <begin position="35"/>
        <end position="56"/>
    </location>
</feature>
<accession>A0A6L2NN43</accession>
<comment type="caution">
    <text evidence="2">The sequence shown here is derived from an EMBL/GenBank/DDBJ whole genome shotgun (WGS) entry which is preliminary data.</text>
</comment>
<gene>
    <name evidence="2" type="ORF">Tci_057972</name>
</gene>
<dbReference type="EMBL" id="BKCJ010009226">
    <property type="protein sequence ID" value="GEU85994.1"/>
    <property type="molecule type" value="Genomic_DNA"/>
</dbReference>
<name>A0A6L2NN43_TANCI</name>
<dbReference type="AlphaFoldDB" id="A0A6L2NN43"/>
<evidence type="ECO:0000256" key="1">
    <source>
        <dbReference type="SAM" id="MobiDB-lite"/>
    </source>
</evidence>
<sequence length="79" mass="9070">MAYMVIKMGVVLVLSEAPGQNRKFDEELVIMGDISFSDSDDDDDTESDNDTDTSTDEYKTFRGHDLKWQFPKLTEQDIE</sequence>
<protein>
    <submittedName>
        <fullName evidence="2">Uncharacterized protein</fullName>
    </submittedName>
</protein>
<organism evidence="2">
    <name type="scientific">Tanacetum cinerariifolium</name>
    <name type="common">Dalmatian daisy</name>
    <name type="synonym">Chrysanthemum cinerariifolium</name>
    <dbReference type="NCBI Taxonomy" id="118510"/>
    <lineage>
        <taxon>Eukaryota</taxon>
        <taxon>Viridiplantae</taxon>
        <taxon>Streptophyta</taxon>
        <taxon>Embryophyta</taxon>
        <taxon>Tracheophyta</taxon>
        <taxon>Spermatophyta</taxon>
        <taxon>Magnoliopsida</taxon>
        <taxon>eudicotyledons</taxon>
        <taxon>Gunneridae</taxon>
        <taxon>Pentapetalae</taxon>
        <taxon>asterids</taxon>
        <taxon>campanulids</taxon>
        <taxon>Asterales</taxon>
        <taxon>Asteraceae</taxon>
        <taxon>Asteroideae</taxon>
        <taxon>Anthemideae</taxon>
        <taxon>Anthemidinae</taxon>
        <taxon>Tanacetum</taxon>
    </lineage>
</organism>
<evidence type="ECO:0000313" key="2">
    <source>
        <dbReference type="EMBL" id="GEU85994.1"/>
    </source>
</evidence>
<reference evidence="2" key="1">
    <citation type="journal article" date="2019" name="Sci. Rep.">
        <title>Draft genome of Tanacetum cinerariifolium, the natural source of mosquito coil.</title>
        <authorList>
            <person name="Yamashiro T."/>
            <person name="Shiraishi A."/>
            <person name="Satake H."/>
            <person name="Nakayama K."/>
        </authorList>
    </citation>
    <scope>NUCLEOTIDE SEQUENCE</scope>
</reference>
<proteinExistence type="predicted"/>
<feature type="compositionally biased region" description="Acidic residues" evidence="1">
    <location>
        <begin position="38"/>
        <end position="55"/>
    </location>
</feature>